<proteinExistence type="predicted"/>
<dbReference type="Proteomes" id="UP001059597">
    <property type="component" value="Plasmid SNP1"/>
</dbReference>
<keyword evidence="2" id="KW-0614">Plasmid</keyword>
<dbReference type="InterPro" id="IPR036513">
    <property type="entry name" value="STAS_dom_sf"/>
</dbReference>
<evidence type="ECO:0000313" key="2">
    <source>
        <dbReference type="EMBL" id="BDM74460.1"/>
    </source>
</evidence>
<organism evidence="2 3">
    <name type="scientific">Streptomyces nigrescens</name>
    <dbReference type="NCBI Taxonomy" id="1920"/>
    <lineage>
        <taxon>Bacteria</taxon>
        <taxon>Bacillati</taxon>
        <taxon>Actinomycetota</taxon>
        <taxon>Actinomycetes</taxon>
        <taxon>Kitasatosporales</taxon>
        <taxon>Streptomycetaceae</taxon>
        <taxon>Streptomyces</taxon>
    </lineage>
</organism>
<evidence type="ECO:0000259" key="1">
    <source>
        <dbReference type="Pfam" id="PF13466"/>
    </source>
</evidence>
<dbReference type="Gene3D" id="3.30.750.24">
    <property type="entry name" value="STAS domain"/>
    <property type="match status" value="1"/>
</dbReference>
<feature type="domain" description="MlaB-like STAS" evidence="1">
    <location>
        <begin position="18"/>
        <end position="90"/>
    </location>
</feature>
<reference evidence="2" key="1">
    <citation type="submission" date="2022-06" db="EMBL/GenBank/DDBJ databases">
        <title>Complete genome sequence of Streptomyces nigrescens HEK616.</title>
        <authorList>
            <person name="Asamizu S."/>
            <person name="Onaka H."/>
        </authorList>
    </citation>
    <scope>NUCLEOTIDE SEQUENCE</scope>
    <source>
        <strain evidence="2">HEK616</strain>
        <plasmid evidence="2">SNP1</plasmid>
    </source>
</reference>
<protein>
    <recommendedName>
        <fullName evidence="1">MlaB-like STAS domain-containing protein</fullName>
    </recommendedName>
</protein>
<accession>A0ABN6RA45</accession>
<dbReference type="RefSeq" id="WP_261957988.1">
    <property type="nucleotide sequence ID" value="NZ_AP026074.1"/>
</dbReference>
<dbReference type="Pfam" id="PF13466">
    <property type="entry name" value="STAS_2"/>
    <property type="match status" value="1"/>
</dbReference>
<sequence>MLISTTHDGATAVISPVGEIDFVALPELLAAAQELPRSVSQVTWDLREALFMDVAGLHLLVHQRLACLDTDRTLTVTGLHQQPLRLLRLAQELFPAEDWGDFVAGHLPTAAA</sequence>
<name>A0ABN6RA45_STRNI</name>
<geneLocation type="plasmid" evidence="2 3">
    <name>SNP1</name>
</geneLocation>
<evidence type="ECO:0000313" key="3">
    <source>
        <dbReference type="Proteomes" id="UP001059597"/>
    </source>
</evidence>
<gene>
    <name evidence="2" type="ORF">HEK616_79470</name>
</gene>
<dbReference type="CDD" id="cd07043">
    <property type="entry name" value="STAS_anti-anti-sigma_factors"/>
    <property type="match status" value="1"/>
</dbReference>
<dbReference type="EMBL" id="AP026074">
    <property type="protein sequence ID" value="BDM74460.1"/>
    <property type="molecule type" value="Genomic_DNA"/>
</dbReference>
<dbReference type="InterPro" id="IPR058548">
    <property type="entry name" value="MlaB-like_STAS"/>
</dbReference>
<dbReference type="SUPFAM" id="SSF52091">
    <property type="entry name" value="SpoIIaa-like"/>
    <property type="match status" value="1"/>
</dbReference>
<keyword evidence="3" id="KW-1185">Reference proteome</keyword>